<evidence type="ECO:0000256" key="1">
    <source>
        <dbReference type="ARBA" id="ARBA00001946"/>
    </source>
</evidence>
<evidence type="ECO:0000256" key="2">
    <source>
        <dbReference type="ARBA" id="ARBA00005983"/>
    </source>
</evidence>
<dbReference type="PANTHER" id="PTHR12358">
    <property type="entry name" value="SPHINGOSINE KINASE"/>
    <property type="match status" value="1"/>
</dbReference>
<dbReference type="InterPro" id="IPR001206">
    <property type="entry name" value="Diacylglycerol_kinase_cat_dom"/>
</dbReference>
<dbReference type="Pfam" id="PF19279">
    <property type="entry name" value="YegS_C"/>
    <property type="match status" value="1"/>
</dbReference>
<dbReference type="OrthoDB" id="142078at2"/>
<dbReference type="SMART" id="SM00046">
    <property type="entry name" value="DAGKc"/>
    <property type="match status" value="1"/>
</dbReference>
<comment type="similarity">
    <text evidence="2">Belongs to the diacylglycerol/lipid kinase family.</text>
</comment>
<name>A0A1G9BPI0_9LACT</name>
<evidence type="ECO:0000256" key="9">
    <source>
        <dbReference type="ARBA" id="ARBA00022842"/>
    </source>
</evidence>
<dbReference type="Gene3D" id="3.40.50.10330">
    <property type="entry name" value="Probable inorganic polyphosphate/atp-NAD kinase, domain 1"/>
    <property type="match status" value="1"/>
</dbReference>
<evidence type="ECO:0000256" key="4">
    <source>
        <dbReference type="ARBA" id="ARBA00022679"/>
    </source>
</evidence>
<dbReference type="InterPro" id="IPR005218">
    <property type="entry name" value="Diacylglycerol/lipid_kinase"/>
</dbReference>
<organism evidence="14 15">
    <name type="scientific">Alkalibacterium thalassium</name>
    <dbReference type="NCBI Taxonomy" id="426701"/>
    <lineage>
        <taxon>Bacteria</taxon>
        <taxon>Bacillati</taxon>
        <taxon>Bacillota</taxon>
        <taxon>Bacilli</taxon>
        <taxon>Lactobacillales</taxon>
        <taxon>Carnobacteriaceae</taxon>
        <taxon>Alkalibacterium</taxon>
    </lineage>
</organism>
<keyword evidence="6" id="KW-0547">Nucleotide-binding</keyword>
<keyword evidence="5" id="KW-0479">Metal-binding</keyword>
<keyword evidence="12" id="KW-1208">Phospholipid metabolism</keyword>
<dbReference type="InterPro" id="IPR016064">
    <property type="entry name" value="NAD/diacylglycerol_kinase_sf"/>
</dbReference>
<evidence type="ECO:0000259" key="13">
    <source>
        <dbReference type="PROSITE" id="PS50146"/>
    </source>
</evidence>
<dbReference type="GO" id="GO:0005886">
    <property type="term" value="C:plasma membrane"/>
    <property type="evidence" value="ECO:0007669"/>
    <property type="project" value="TreeGrafter"/>
</dbReference>
<dbReference type="SUPFAM" id="SSF111331">
    <property type="entry name" value="NAD kinase/diacylglycerol kinase-like"/>
    <property type="match status" value="1"/>
</dbReference>
<keyword evidence="11" id="KW-0594">Phospholipid biosynthesis</keyword>
<keyword evidence="3" id="KW-0444">Lipid biosynthesis</keyword>
<dbReference type="Pfam" id="PF00781">
    <property type="entry name" value="DAGK_cat"/>
    <property type="match status" value="1"/>
</dbReference>
<evidence type="ECO:0000313" key="15">
    <source>
        <dbReference type="Proteomes" id="UP000199433"/>
    </source>
</evidence>
<keyword evidence="7 14" id="KW-0418">Kinase</keyword>
<comment type="cofactor">
    <cofactor evidence="1">
        <name>Mg(2+)</name>
        <dbReference type="ChEBI" id="CHEBI:18420"/>
    </cofactor>
</comment>
<evidence type="ECO:0000256" key="6">
    <source>
        <dbReference type="ARBA" id="ARBA00022741"/>
    </source>
</evidence>
<evidence type="ECO:0000256" key="8">
    <source>
        <dbReference type="ARBA" id="ARBA00022840"/>
    </source>
</evidence>
<evidence type="ECO:0000256" key="5">
    <source>
        <dbReference type="ARBA" id="ARBA00022723"/>
    </source>
</evidence>
<reference evidence="15" key="1">
    <citation type="submission" date="2016-10" db="EMBL/GenBank/DDBJ databases">
        <authorList>
            <person name="Varghese N."/>
            <person name="Submissions S."/>
        </authorList>
    </citation>
    <scope>NUCLEOTIDE SEQUENCE [LARGE SCALE GENOMIC DNA]</scope>
    <source>
        <strain evidence="15">DSM 19181</strain>
    </source>
</reference>
<dbReference type="InterPro" id="IPR045540">
    <property type="entry name" value="YegS/DAGK_C"/>
</dbReference>
<protein>
    <submittedName>
        <fullName evidence="14">Lipid kinase, YegS/Rv2252/BmrU family</fullName>
    </submittedName>
</protein>
<dbReference type="InterPro" id="IPR017438">
    <property type="entry name" value="ATP-NAD_kinase_N"/>
</dbReference>
<dbReference type="PANTHER" id="PTHR12358:SF106">
    <property type="entry name" value="LIPID KINASE YEGS"/>
    <property type="match status" value="1"/>
</dbReference>
<accession>A0A1G9BPI0</accession>
<dbReference type="Gene3D" id="2.60.200.40">
    <property type="match status" value="1"/>
</dbReference>
<feature type="domain" description="DAGKc" evidence="13">
    <location>
        <begin position="1"/>
        <end position="131"/>
    </location>
</feature>
<dbReference type="InterPro" id="IPR050187">
    <property type="entry name" value="Lipid_Phosphate_FormReg"/>
</dbReference>
<keyword evidence="8" id="KW-0067">ATP-binding</keyword>
<dbReference type="GO" id="GO:0046872">
    <property type="term" value="F:metal ion binding"/>
    <property type="evidence" value="ECO:0007669"/>
    <property type="project" value="UniProtKB-KW"/>
</dbReference>
<dbReference type="PROSITE" id="PS50146">
    <property type="entry name" value="DAGK"/>
    <property type="match status" value="1"/>
</dbReference>
<dbReference type="GO" id="GO:0004143">
    <property type="term" value="F:ATP-dependent diacylglycerol kinase activity"/>
    <property type="evidence" value="ECO:0007669"/>
    <property type="project" value="TreeGrafter"/>
</dbReference>
<keyword evidence="4" id="KW-0808">Transferase</keyword>
<dbReference type="EMBL" id="FNFK01000029">
    <property type="protein sequence ID" value="SDK41392.1"/>
    <property type="molecule type" value="Genomic_DNA"/>
</dbReference>
<dbReference type="GO" id="GO:0005524">
    <property type="term" value="F:ATP binding"/>
    <property type="evidence" value="ECO:0007669"/>
    <property type="project" value="UniProtKB-KW"/>
</dbReference>
<evidence type="ECO:0000256" key="12">
    <source>
        <dbReference type="ARBA" id="ARBA00023264"/>
    </source>
</evidence>
<evidence type="ECO:0000256" key="3">
    <source>
        <dbReference type="ARBA" id="ARBA00022516"/>
    </source>
</evidence>
<evidence type="ECO:0000256" key="7">
    <source>
        <dbReference type="ARBA" id="ARBA00022777"/>
    </source>
</evidence>
<dbReference type="Proteomes" id="UP000199433">
    <property type="component" value="Unassembled WGS sequence"/>
</dbReference>
<keyword evidence="15" id="KW-1185">Reference proteome</keyword>
<proteinExistence type="inferred from homology"/>
<dbReference type="AlphaFoldDB" id="A0A1G9BPI0"/>
<keyword evidence="10" id="KW-0443">Lipid metabolism</keyword>
<evidence type="ECO:0000256" key="10">
    <source>
        <dbReference type="ARBA" id="ARBA00023098"/>
    </source>
</evidence>
<dbReference type="RefSeq" id="WP_091267318.1">
    <property type="nucleotide sequence ID" value="NZ_FNFK01000029.1"/>
</dbReference>
<sequence length="303" mass="33427">MTKAVVIVNPTSGKEEGEEYGPEVKRELEKLYSEVELRWTEGEGDATHFAREACSEEVDAIYALGGDGTVNECINGIAPEDYRPPFGFIPLGTVNDLGRVLDIPMNPKKAVEKLTERTKRVIDVGKINDQYFVDIVAIGSIPDAVHEVPIEKKTKLGPLAYVIEGVKAINEKEVYPFKFNVDGEKLNEDSFLVLVALTNSVAGITTMIPEASVDDGYLHLVVVRGDTIAEKINLVPKIFTGNVTDDENVLYRKFSKGSISLKEGYEKEIVTNVDGDEGDSLPIDLEVKKHHMTVFVPDTDNNK</sequence>
<gene>
    <name evidence="14" type="ORF">SAMN04488098_10292</name>
</gene>
<evidence type="ECO:0000256" key="11">
    <source>
        <dbReference type="ARBA" id="ARBA00023209"/>
    </source>
</evidence>
<evidence type="ECO:0000313" key="14">
    <source>
        <dbReference type="EMBL" id="SDK41392.1"/>
    </source>
</evidence>
<dbReference type="GO" id="GO:0008654">
    <property type="term" value="P:phospholipid biosynthetic process"/>
    <property type="evidence" value="ECO:0007669"/>
    <property type="project" value="UniProtKB-KW"/>
</dbReference>
<dbReference type="STRING" id="426701.SAMN04488098_10292"/>
<keyword evidence="9" id="KW-0460">Magnesium</keyword>
<dbReference type="NCBIfam" id="TIGR00147">
    <property type="entry name" value="YegS/Rv2252/BmrU family lipid kinase"/>
    <property type="match status" value="1"/>
</dbReference>